<dbReference type="Proteomes" id="UP000823612">
    <property type="component" value="Unassembled WGS sequence"/>
</dbReference>
<sequence>MEAIYMKERFFYAQIHTAGFTLGYEQGHLNGKFNYSGWSIEFATQLNPKAKGVSWYGGNRRYKFGMLNSFCMLRAGYGGRWVLNEKPYWGGVQVSLGYRGGFSLGFAFPQYINVLYDTAGQDVRLERMDPENPRHKDIAYILGRGPVLKGLSGMRPYPGIYAKLGLEFEFGKTQERSHTLGIGVIYDCYFTRIPLMMDQTNPFGFLNLYIEYKFGKRYGIR</sequence>
<protein>
    <submittedName>
        <fullName evidence="1">Uncharacterized protein</fullName>
    </submittedName>
</protein>
<proteinExistence type="predicted"/>
<evidence type="ECO:0000313" key="1">
    <source>
        <dbReference type="EMBL" id="MBO8432358.1"/>
    </source>
</evidence>
<reference evidence="1" key="2">
    <citation type="journal article" date="2021" name="PeerJ">
        <title>Extensive microbial diversity within the chicken gut microbiome revealed by metagenomics and culture.</title>
        <authorList>
            <person name="Gilroy R."/>
            <person name="Ravi A."/>
            <person name="Getino M."/>
            <person name="Pursley I."/>
            <person name="Horton D.L."/>
            <person name="Alikhan N.F."/>
            <person name="Baker D."/>
            <person name="Gharbi K."/>
            <person name="Hall N."/>
            <person name="Watson M."/>
            <person name="Adriaenssens E.M."/>
            <person name="Foster-Nyarko E."/>
            <person name="Jarju S."/>
            <person name="Secka A."/>
            <person name="Antonio M."/>
            <person name="Oren A."/>
            <person name="Chaudhuri R.R."/>
            <person name="La Ragione R."/>
            <person name="Hildebrand F."/>
            <person name="Pallen M.J."/>
        </authorList>
    </citation>
    <scope>NUCLEOTIDE SEQUENCE</scope>
    <source>
        <strain evidence="1">2889</strain>
    </source>
</reference>
<gene>
    <name evidence="1" type="ORF">IAB08_03575</name>
</gene>
<reference evidence="1" key="1">
    <citation type="submission" date="2020-10" db="EMBL/GenBank/DDBJ databases">
        <authorList>
            <person name="Gilroy R."/>
        </authorList>
    </citation>
    <scope>NUCLEOTIDE SEQUENCE</scope>
    <source>
        <strain evidence="1">2889</strain>
    </source>
</reference>
<accession>A0A9D9DTF4</accession>
<organism evidence="1 2">
    <name type="scientific">Candidatus Pullibacteroides excrementavium</name>
    <dbReference type="NCBI Taxonomy" id="2840905"/>
    <lineage>
        <taxon>Bacteria</taxon>
        <taxon>Pseudomonadati</taxon>
        <taxon>Bacteroidota</taxon>
        <taxon>Bacteroidia</taxon>
        <taxon>Bacteroidales</taxon>
        <taxon>Candidatus Pullibacteroides</taxon>
    </lineage>
</organism>
<name>A0A9D9DTF4_9BACT</name>
<evidence type="ECO:0000313" key="2">
    <source>
        <dbReference type="Proteomes" id="UP000823612"/>
    </source>
</evidence>
<dbReference type="EMBL" id="JADIMZ010000051">
    <property type="protein sequence ID" value="MBO8432358.1"/>
    <property type="molecule type" value="Genomic_DNA"/>
</dbReference>
<comment type="caution">
    <text evidence="1">The sequence shown here is derived from an EMBL/GenBank/DDBJ whole genome shotgun (WGS) entry which is preliminary data.</text>
</comment>
<dbReference type="AlphaFoldDB" id="A0A9D9DTF4"/>